<feature type="coiled-coil region" evidence="3">
    <location>
        <begin position="564"/>
        <end position="591"/>
    </location>
</feature>
<evidence type="ECO:0000256" key="2">
    <source>
        <dbReference type="ARBA" id="ARBA00022553"/>
    </source>
</evidence>
<proteinExistence type="predicted"/>
<dbReference type="Pfam" id="PF23562">
    <property type="entry name" value="AMP-binding_C_3"/>
    <property type="match status" value="1"/>
</dbReference>
<protein>
    <recommendedName>
        <fullName evidence="5">Carrier domain-containing protein</fullName>
    </recommendedName>
</protein>
<dbReference type="InterPro" id="IPR020845">
    <property type="entry name" value="AMP-binding_CS"/>
</dbReference>
<evidence type="ECO:0000256" key="3">
    <source>
        <dbReference type="SAM" id="Coils"/>
    </source>
</evidence>
<sequence>MSRSNLPREDIPKVFHSSRARTGRLVHLIPDEIAQEEPQHTLFAYAKGTSPKDGFVDVSAERFANAVNRTSWFLETLLGKPKGFETVAYMGPSEYTRSRASRSRALYVWESPSDTMTTDDIRYFLLMFGAIKVGYQMLFLSPRNSIEGHVNILNVMECRIFLNGNGTDVEDIRSRRIMANAVVPELGELLDPTQVPIYPYSKTFEEAKMDPGLVLHTTGSTGLPKPIVWRNGTLSTYEAWRTIPRIDGYVPTTEVYSTARRAYTSMPLFHTSGLNAGITWSLLCGVTLVYGSPHVVPNPQYVDEMHRYAGVDASMGAPSLYEELSRDEHALAHINRLEYVIASGAPLSQTAGNLISEHTRVISNLGSTETACLQRLAPDINDWSYFYWHPTHSGIEMREYSPGLYELFLVRVPGLEVYQGIFMNFPKLTEWSMSDLYERHPDPQKPFLYRYVGRKDDVIVLSNGEKVSPALMEASLQSSPLVKGAMVVGRAKFQPAVLIELNDKPPQSVRERQDIVRQLIPFLNEANTHAPAHGQLDQYHILFADPERPVHYLGQGKIQRIRTYALYERDIERLYRSIDDLEDHITIMENRPRLELTASDAIVSWLENLLKDITGFQKIAANQDLFESGVDSLHVIRVARELRFQAKREGLAARLKSFSPKDIYAHPNLNDLAARILEYINRPPEANGRRHSQGHEADTATDHKASIEDAERLLHKYIKALPRSEKRTPGLTPERNITVLLTGSTGSLGSYILDALYRDSNVARIICLNRSSTAEEKHAQSCVQRGLASISGSRVQFLKASLALPKLGLEDAQYAQVVNNVTHIIHNQWPVNFNWRVGSFEPYIQGVTNLVHLSNVSKHSAFILFVSSVSAVGSWKGPGPAPEQAIDDLSVAAPMGYGQSKLISECLLAEASRRSAVRSASCRVGIIAGPVESQLGLWNPHEYIPSIIISSAYLGFLPATFPSRDRVDWVPVDKVSRALIEVLLSCSKKQQPDHVSLSADVFHIVNQDVISWSDHLMPGVANLYAQESMNVKLVPFDKWVEVLKRSADASSLDVERNPAIRLLDFYLGVSGTDKVPRALASERARQVSKTLRDVGPVSMDWVRNWMSQWQV</sequence>
<dbReference type="InterPro" id="IPR042099">
    <property type="entry name" value="ANL_N_sf"/>
</dbReference>
<keyword evidence="2" id="KW-0597">Phosphoprotein</keyword>
<dbReference type="EMBL" id="JAUJFL010000003">
    <property type="protein sequence ID" value="KAK2607922.1"/>
    <property type="molecule type" value="Genomic_DNA"/>
</dbReference>
<organism evidence="6 7">
    <name type="scientific">Phomopsis amygdali</name>
    <name type="common">Fusicoccum amygdali</name>
    <dbReference type="NCBI Taxonomy" id="1214568"/>
    <lineage>
        <taxon>Eukaryota</taxon>
        <taxon>Fungi</taxon>
        <taxon>Dikarya</taxon>
        <taxon>Ascomycota</taxon>
        <taxon>Pezizomycotina</taxon>
        <taxon>Sordariomycetes</taxon>
        <taxon>Sordariomycetidae</taxon>
        <taxon>Diaporthales</taxon>
        <taxon>Diaporthaceae</taxon>
        <taxon>Diaporthe</taxon>
    </lineage>
</organism>
<feature type="region of interest" description="Disordered" evidence="4">
    <location>
        <begin position="684"/>
        <end position="704"/>
    </location>
</feature>
<dbReference type="Gene3D" id="3.40.50.720">
    <property type="entry name" value="NAD(P)-binding Rossmann-like Domain"/>
    <property type="match status" value="1"/>
</dbReference>
<name>A0AAD9SH93_PHOAM</name>
<evidence type="ECO:0000313" key="6">
    <source>
        <dbReference type="EMBL" id="KAK2607922.1"/>
    </source>
</evidence>
<dbReference type="InterPro" id="IPR051414">
    <property type="entry name" value="Adenylate-forming_Reductase"/>
</dbReference>
<dbReference type="PANTHER" id="PTHR43439">
    <property type="entry name" value="PHENYLACETATE-COENZYME A LIGASE"/>
    <property type="match status" value="1"/>
</dbReference>
<dbReference type="Pfam" id="PF00501">
    <property type="entry name" value="AMP-binding"/>
    <property type="match status" value="1"/>
</dbReference>
<dbReference type="PROSITE" id="PS00012">
    <property type="entry name" value="PHOSPHOPANTETHEINE"/>
    <property type="match status" value="1"/>
</dbReference>
<dbReference type="SUPFAM" id="SSF47336">
    <property type="entry name" value="ACP-like"/>
    <property type="match status" value="1"/>
</dbReference>
<dbReference type="SUPFAM" id="SSF56801">
    <property type="entry name" value="Acetyl-CoA synthetase-like"/>
    <property type="match status" value="1"/>
</dbReference>
<dbReference type="InterPro" id="IPR006162">
    <property type="entry name" value="Ppantetheine_attach_site"/>
</dbReference>
<dbReference type="PROSITE" id="PS50075">
    <property type="entry name" value="CARRIER"/>
    <property type="match status" value="1"/>
</dbReference>
<feature type="compositionally biased region" description="Basic and acidic residues" evidence="4">
    <location>
        <begin position="693"/>
        <end position="704"/>
    </location>
</feature>
<reference evidence="6" key="1">
    <citation type="submission" date="2023-06" db="EMBL/GenBank/DDBJ databases">
        <authorList>
            <person name="Noh H."/>
        </authorList>
    </citation>
    <scope>NUCLEOTIDE SEQUENCE</scope>
    <source>
        <strain evidence="6">DUCC20226</strain>
    </source>
</reference>
<dbReference type="PROSITE" id="PS00455">
    <property type="entry name" value="AMP_BINDING"/>
    <property type="match status" value="1"/>
</dbReference>
<dbReference type="PANTHER" id="PTHR43439:SF2">
    <property type="entry name" value="ENZYME, PUTATIVE (JCVI)-RELATED"/>
    <property type="match status" value="1"/>
</dbReference>
<dbReference type="Pfam" id="PF00550">
    <property type="entry name" value="PP-binding"/>
    <property type="match status" value="1"/>
</dbReference>
<evidence type="ECO:0000313" key="7">
    <source>
        <dbReference type="Proteomes" id="UP001265746"/>
    </source>
</evidence>
<evidence type="ECO:0000256" key="1">
    <source>
        <dbReference type="ARBA" id="ARBA00022450"/>
    </source>
</evidence>
<dbReference type="Gene3D" id="1.10.1200.10">
    <property type="entry name" value="ACP-like"/>
    <property type="match status" value="1"/>
</dbReference>
<keyword evidence="7" id="KW-1185">Reference proteome</keyword>
<dbReference type="Pfam" id="PF07993">
    <property type="entry name" value="NAD_binding_4"/>
    <property type="match status" value="1"/>
</dbReference>
<dbReference type="InterPro" id="IPR009081">
    <property type="entry name" value="PP-bd_ACP"/>
</dbReference>
<dbReference type="Proteomes" id="UP001265746">
    <property type="component" value="Unassembled WGS sequence"/>
</dbReference>
<dbReference type="AlphaFoldDB" id="A0AAD9SH93"/>
<dbReference type="SUPFAM" id="SSF51735">
    <property type="entry name" value="NAD(P)-binding Rossmann-fold domains"/>
    <property type="match status" value="1"/>
</dbReference>
<keyword evidence="3" id="KW-0175">Coiled coil</keyword>
<comment type="caution">
    <text evidence="6">The sequence shown here is derived from an EMBL/GenBank/DDBJ whole genome shotgun (WGS) entry which is preliminary data.</text>
</comment>
<gene>
    <name evidence="6" type="ORF">N8I77_006563</name>
</gene>
<accession>A0AAD9SH93</accession>
<evidence type="ECO:0000256" key="4">
    <source>
        <dbReference type="SAM" id="MobiDB-lite"/>
    </source>
</evidence>
<dbReference type="Gene3D" id="3.40.50.12780">
    <property type="entry name" value="N-terminal domain of ligase-like"/>
    <property type="match status" value="1"/>
</dbReference>
<feature type="domain" description="Carrier" evidence="5">
    <location>
        <begin position="592"/>
        <end position="680"/>
    </location>
</feature>
<dbReference type="InterPro" id="IPR036736">
    <property type="entry name" value="ACP-like_sf"/>
</dbReference>
<keyword evidence="1" id="KW-0596">Phosphopantetheine</keyword>
<dbReference type="InterPro" id="IPR036291">
    <property type="entry name" value="NAD(P)-bd_dom_sf"/>
</dbReference>
<dbReference type="InterPro" id="IPR013120">
    <property type="entry name" value="FAR_NAD-bd"/>
</dbReference>
<evidence type="ECO:0000259" key="5">
    <source>
        <dbReference type="PROSITE" id="PS50075"/>
    </source>
</evidence>
<dbReference type="InterPro" id="IPR000873">
    <property type="entry name" value="AMP-dep_synth/lig_dom"/>
</dbReference>